<evidence type="ECO:0000313" key="1">
    <source>
        <dbReference type="EMBL" id="TWI81814.1"/>
    </source>
</evidence>
<proteinExistence type="predicted"/>
<dbReference type="AlphaFoldDB" id="A0A562SLJ2"/>
<sequence>MIKRFAKRRKYHINNQIAAIINRQDVLTHGEYLELQQLDRSHQFWGRFS</sequence>
<keyword evidence="2" id="KW-1185">Reference proteome</keyword>
<dbReference type="EMBL" id="VLLF01000010">
    <property type="protein sequence ID" value="TWI81814.1"/>
    <property type="molecule type" value="Genomic_DNA"/>
</dbReference>
<reference evidence="1 2" key="1">
    <citation type="submission" date="2019-07" db="EMBL/GenBank/DDBJ databases">
        <title>Genomic Encyclopedia of Archaeal and Bacterial Type Strains, Phase II (KMG-II): from individual species to whole genera.</title>
        <authorList>
            <person name="Goeker M."/>
        </authorList>
    </citation>
    <scope>NUCLEOTIDE SEQUENCE [LARGE SCALE GENOMIC DNA]</scope>
    <source>
        <strain evidence="1 2">ATCC BAA-252</strain>
    </source>
</reference>
<comment type="caution">
    <text evidence="1">The sequence shown here is derived from an EMBL/GenBank/DDBJ whole genome shotgun (WGS) entry which is preliminary data.</text>
</comment>
<evidence type="ECO:0000313" key="2">
    <source>
        <dbReference type="Proteomes" id="UP000320593"/>
    </source>
</evidence>
<organism evidence="1 2">
    <name type="scientific">Roseibium hamelinense</name>
    <dbReference type="NCBI Taxonomy" id="150831"/>
    <lineage>
        <taxon>Bacteria</taxon>
        <taxon>Pseudomonadati</taxon>
        <taxon>Pseudomonadota</taxon>
        <taxon>Alphaproteobacteria</taxon>
        <taxon>Hyphomicrobiales</taxon>
        <taxon>Stappiaceae</taxon>
        <taxon>Roseibium</taxon>
    </lineage>
</organism>
<gene>
    <name evidence="1" type="ORF">JM93_03776</name>
</gene>
<protein>
    <submittedName>
        <fullName evidence="1">Uncharacterized protein</fullName>
    </submittedName>
</protein>
<dbReference type="Proteomes" id="UP000320593">
    <property type="component" value="Unassembled WGS sequence"/>
</dbReference>
<accession>A0A562SLJ2</accession>
<name>A0A562SLJ2_9HYPH</name>